<dbReference type="GeneID" id="37014182"/>
<reference evidence="1 2" key="1">
    <citation type="journal article" date="2018" name="Mol. Biol. Evol.">
        <title>Broad Genomic Sampling Reveals a Smut Pathogenic Ancestry of the Fungal Clade Ustilaginomycotina.</title>
        <authorList>
            <person name="Kijpornyongpan T."/>
            <person name="Mondo S.J."/>
            <person name="Barry K."/>
            <person name="Sandor L."/>
            <person name="Lee J."/>
            <person name="Lipzen A."/>
            <person name="Pangilinan J."/>
            <person name="LaButti K."/>
            <person name="Hainaut M."/>
            <person name="Henrissat B."/>
            <person name="Grigoriev I.V."/>
            <person name="Spatafora J.W."/>
            <person name="Aime M.C."/>
        </authorList>
    </citation>
    <scope>NUCLEOTIDE SEQUENCE [LARGE SCALE GENOMIC DNA]</scope>
    <source>
        <strain evidence="1 2">MCA 4718</strain>
    </source>
</reference>
<organism evidence="1 2">
    <name type="scientific">Pseudomicrostroma glucosiphilum</name>
    <dbReference type="NCBI Taxonomy" id="1684307"/>
    <lineage>
        <taxon>Eukaryota</taxon>
        <taxon>Fungi</taxon>
        <taxon>Dikarya</taxon>
        <taxon>Basidiomycota</taxon>
        <taxon>Ustilaginomycotina</taxon>
        <taxon>Exobasidiomycetes</taxon>
        <taxon>Microstromatales</taxon>
        <taxon>Microstromatales incertae sedis</taxon>
        <taxon>Pseudomicrostroma</taxon>
    </lineage>
</organism>
<dbReference type="EMBL" id="KZ819326">
    <property type="protein sequence ID" value="PWN21221.1"/>
    <property type="molecule type" value="Genomic_DNA"/>
</dbReference>
<evidence type="ECO:0008006" key="3">
    <source>
        <dbReference type="Google" id="ProtNLM"/>
    </source>
</evidence>
<evidence type="ECO:0000313" key="2">
    <source>
        <dbReference type="Proteomes" id="UP000245942"/>
    </source>
</evidence>
<evidence type="ECO:0000313" key="1">
    <source>
        <dbReference type="EMBL" id="PWN21221.1"/>
    </source>
</evidence>
<dbReference type="PANTHER" id="PTHR41814">
    <property type="entry name" value="EXPRESSED PROTEIN"/>
    <property type="match status" value="1"/>
</dbReference>
<accession>A0A316U9R5</accession>
<dbReference type="InterPro" id="IPR012341">
    <property type="entry name" value="6hp_glycosidase-like_sf"/>
</dbReference>
<dbReference type="AlphaFoldDB" id="A0A316U9R5"/>
<dbReference type="STRING" id="1684307.A0A316U9R5"/>
<proteinExistence type="predicted"/>
<gene>
    <name evidence="1" type="ORF">BCV69DRAFT_282710</name>
</gene>
<dbReference type="Gene3D" id="1.50.10.10">
    <property type="match status" value="1"/>
</dbReference>
<dbReference type="PANTHER" id="PTHR41814:SF1">
    <property type="entry name" value="CELLULASE"/>
    <property type="match status" value="1"/>
</dbReference>
<dbReference type="RefSeq" id="XP_025348381.1">
    <property type="nucleotide sequence ID" value="XM_025492448.1"/>
</dbReference>
<name>A0A316U9R5_9BASI</name>
<dbReference type="Proteomes" id="UP000245942">
    <property type="component" value="Unassembled WGS sequence"/>
</dbReference>
<protein>
    <recommendedName>
        <fullName evidence="3">Six-hairpin glycosidase</fullName>
    </recommendedName>
</protein>
<sequence>MLTPALAYYSPATQNIQYIQDAVKQATYYRQVLQANTTASWQGLWVHIVGPQSATYGVWLTGNGWAALGMVRVLAVMTNWSRTAKWTTQPALIKKYIYEILDGCMAAGFSPDGTGLLANYLVGDSSGQTAKPNGNFGDATGTAMIASVAYRMMVLDPAGAKGYKTWANKLRTAVAAQVKSNGYVNQTVNPYDWYDTTPYTSGSPEGQAAAVLMATAYGACVSASRC</sequence>
<dbReference type="GO" id="GO:0005975">
    <property type="term" value="P:carbohydrate metabolic process"/>
    <property type="evidence" value="ECO:0007669"/>
    <property type="project" value="InterPro"/>
</dbReference>
<dbReference type="SUPFAM" id="SSF48208">
    <property type="entry name" value="Six-hairpin glycosidases"/>
    <property type="match status" value="1"/>
</dbReference>
<dbReference type="InterPro" id="IPR008928">
    <property type="entry name" value="6-hairpin_glycosidase_sf"/>
</dbReference>
<keyword evidence="2" id="KW-1185">Reference proteome</keyword>
<dbReference type="OrthoDB" id="4138492at2759"/>
<dbReference type="GO" id="GO:0003824">
    <property type="term" value="F:catalytic activity"/>
    <property type="evidence" value="ECO:0007669"/>
    <property type="project" value="UniProtKB-ARBA"/>
</dbReference>